<feature type="domain" description="NADP-dependent oxidoreductase" evidence="2">
    <location>
        <begin position="25"/>
        <end position="348"/>
    </location>
</feature>
<dbReference type="PANTHER" id="PTHR43364:SF4">
    <property type="entry name" value="NAD(P)-LINKED OXIDOREDUCTASE SUPERFAMILY PROTEIN"/>
    <property type="match status" value="1"/>
</dbReference>
<sequence>MSTAEVPISNMPYVRLGKSGLKVSRLILGCMSYGSPEWQGWVLGEEEGLKHIKAAYDMGINAFDTANVYSNGLSEVILGKAIKQYNLPRDEIVIMTKLWGTVGRSTSEALAWASQEELGQKRYVNQQGQSRKHIFESVKHSLERLQLEYIDLLQCHRFDYTTPIEETMQALNDVVKAGYVRYIGMSSCYAWQFHKMQNYAREHNLTQFISMQNFHNAVYREEEREMVPLLQDMGVGMIPWSPLARGFLTRRVDVNSESVRGQTDQFLKNASIDAQKESFVLDINAKVAEIAEKRGISMAQVALAWTLSKPFVSAPIVGTTSLDKLKDLVEGVKVKLTEEETKAIDDLYRPRAISGHR</sequence>
<dbReference type="Gene3D" id="3.20.20.100">
    <property type="entry name" value="NADP-dependent oxidoreductase domain"/>
    <property type="match status" value="1"/>
</dbReference>
<name>A0A0C3K2B1_9AGAM</name>
<dbReference type="Proteomes" id="UP000054248">
    <property type="component" value="Unassembled WGS sequence"/>
</dbReference>
<gene>
    <name evidence="3" type="ORF">M407DRAFT_34848</name>
</gene>
<evidence type="ECO:0000259" key="2">
    <source>
        <dbReference type="Pfam" id="PF00248"/>
    </source>
</evidence>
<dbReference type="PANTHER" id="PTHR43364">
    <property type="entry name" value="NADH-SPECIFIC METHYLGLYOXAL REDUCTASE-RELATED"/>
    <property type="match status" value="1"/>
</dbReference>
<evidence type="ECO:0000256" key="1">
    <source>
        <dbReference type="ARBA" id="ARBA00023002"/>
    </source>
</evidence>
<reference evidence="4" key="2">
    <citation type="submission" date="2015-01" db="EMBL/GenBank/DDBJ databases">
        <title>Evolutionary Origins and Diversification of the Mycorrhizal Mutualists.</title>
        <authorList>
            <consortium name="DOE Joint Genome Institute"/>
            <consortium name="Mycorrhizal Genomics Consortium"/>
            <person name="Kohler A."/>
            <person name="Kuo A."/>
            <person name="Nagy L.G."/>
            <person name="Floudas D."/>
            <person name="Copeland A."/>
            <person name="Barry K.W."/>
            <person name="Cichocki N."/>
            <person name="Veneault-Fourrey C."/>
            <person name="LaButti K."/>
            <person name="Lindquist E.A."/>
            <person name="Lipzen A."/>
            <person name="Lundell T."/>
            <person name="Morin E."/>
            <person name="Murat C."/>
            <person name="Riley R."/>
            <person name="Ohm R."/>
            <person name="Sun H."/>
            <person name="Tunlid A."/>
            <person name="Henrissat B."/>
            <person name="Grigoriev I.V."/>
            <person name="Hibbett D.S."/>
            <person name="Martin F."/>
        </authorList>
    </citation>
    <scope>NUCLEOTIDE SEQUENCE [LARGE SCALE GENOMIC DNA]</scope>
    <source>
        <strain evidence="4">MUT 4182</strain>
    </source>
</reference>
<dbReference type="FunFam" id="3.20.20.100:FF:000004">
    <property type="entry name" value="Oxidoreductase, aldo/keto reductase"/>
    <property type="match status" value="1"/>
</dbReference>
<keyword evidence="1" id="KW-0560">Oxidoreductase</keyword>
<dbReference type="CDD" id="cd19079">
    <property type="entry name" value="AKR_EcYajO-like"/>
    <property type="match status" value="1"/>
</dbReference>
<evidence type="ECO:0000313" key="3">
    <source>
        <dbReference type="EMBL" id="KIO15558.1"/>
    </source>
</evidence>
<dbReference type="SUPFAM" id="SSF51430">
    <property type="entry name" value="NAD(P)-linked oxidoreductase"/>
    <property type="match status" value="1"/>
</dbReference>
<dbReference type="HOGENOM" id="CLU_023205_2_0_1"/>
<dbReference type="GO" id="GO:0016491">
    <property type="term" value="F:oxidoreductase activity"/>
    <property type="evidence" value="ECO:0007669"/>
    <property type="project" value="UniProtKB-KW"/>
</dbReference>
<dbReference type="InterPro" id="IPR023210">
    <property type="entry name" value="NADP_OxRdtase_dom"/>
</dbReference>
<dbReference type="InterPro" id="IPR050523">
    <property type="entry name" value="AKR_Detox_Biosynth"/>
</dbReference>
<keyword evidence="4" id="KW-1185">Reference proteome</keyword>
<proteinExistence type="predicted"/>
<dbReference type="OrthoDB" id="48988at2759"/>
<organism evidence="3 4">
    <name type="scientific">Tulasnella calospora MUT 4182</name>
    <dbReference type="NCBI Taxonomy" id="1051891"/>
    <lineage>
        <taxon>Eukaryota</taxon>
        <taxon>Fungi</taxon>
        <taxon>Dikarya</taxon>
        <taxon>Basidiomycota</taxon>
        <taxon>Agaricomycotina</taxon>
        <taxon>Agaricomycetes</taxon>
        <taxon>Cantharellales</taxon>
        <taxon>Tulasnellaceae</taxon>
        <taxon>Tulasnella</taxon>
    </lineage>
</organism>
<protein>
    <recommendedName>
        <fullName evidence="2">NADP-dependent oxidoreductase domain-containing protein</fullName>
    </recommendedName>
</protein>
<accession>A0A0C3K2B1</accession>
<reference evidence="3 4" key="1">
    <citation type="submission" date="2014-04" db="EMBL/GenBank/DDBJ databases">
        <authorList>
            <consortium name="DOE Joint Genome Institute"/>
            <person name="Kuo A."/>
            <person name="Girlanda M."/>
            <person name="Perotto S."/>
            <person name="Kohler A."/>
            <person name="Nagy L.G."/>
            <person name="Floudas D."/>
            <person name="Copeland A."/>
            <person name="Barry K.W."/>
            <person name="Cichocki N."/>
            <person name="Veneault-Fourrey C."/>
            <person name="LaButti K."/>
            <person name="Lindquist E.A."/>
            <person name="Lipzen A."/>
            <person name="Lundell T."/>
            <person name="Morin E."/>
            <person name="Murat C."/>
            <person name="Sun H."/>
            <person name="Tunlid A."/>
            <person name="Henrissat B."/>
            <person name="Grigoriev I.V."/>
            <person name="Hibbett D.S."/>
            <person name="Martin F."/>
            <person name="Nordberg H.P."/>
            <person name="Cantor M.N."/>
            <person name="Hua S.X."/>
        </authorList>
    </citation>
    <scope>NUCLEOTIDE SEQUENCE [LARGE SCALE GENOMIC DNA]</scope>
    <source>
        <strain evidence="3 4">MUT 4182</strain>
    </source>
</reference>
<dbReference type="Pfam" id="PF00248">
    <property type="entry name" value="Aldo_ket_red"/>
    <property type="match status" value="1"/>
</dbReference>
<dbReference type="STRING" id="1051891.A0A0C3K2B1"/>
<dbReference type="AlphaFoldDB" id="A0A0C3K2B1"/>
<evidence type="ECO:0000313" key="4">
    <source>
        <dbReference type="Proteomes" id="UP000054248"/>
    </source>
</evidence>
<dbReference type="EMBL" id="KN823963">
    <property type="protein sequence ID" value="KIO15558.1"/>
    <property type="molecule type" value="Genomic_DNA"/>
</dbReference>
<dbReference type="InterPro" id="IPR036812">
    <property type="entry name" value="NAD(P)_OxRdtase_dom_sf"/>
</dbReference>
<dbReference type="GO" id="GO:0005829">
    <property type="term" value="C:cytosol"/>
    <property type="evidence" value="ECO:0007669"/>
    <property type="project" value="UniProtKB-ARBA"/>
</dbReference>